<gene>
    <name evidence="1" type="ORF">FUG_LOCUS413269</name>
</gene>
<dbReference type="EMBL" id="CAAKMV010000147">
    <property type="protein sequence ID" value="VIO60726.1"/>
    <property type="molecule type" value="Genomic_DNA"/>
</dbReference>
<organism evidence="1">
    <name type="scientific">Gibberella zeae</name>
    <name type="common">Wheat head blight fungus</name>
    <name type="synonym">Fusarium graminearum</name>
    <dbReference type="NCBI Taxonomy" id="5518"/>
    <lineage>
        <taxon>Eukaryota</taxon>
        <taxon>Fungi</taxon>
        <taxon>Dikarya</taxon>
        <taxon>Ascomycota</taxon>
        <taxon>Pezizomycotina</taxon>
        <taxon>Sordariomycetes</taxon>
        <taxon>Hypocreomycetidae</taxon>
        <taxon>Hypocreales</taxon>
        <taxon>Nectriaceae</taxon>
        <taxon>Fusarium</taxon>
    </lineage>
</organism>
<reference evidence="1" key="1">
    <citation type="submission" date="2019-04" db="EMBL/GenBank/DDBJ databases">
        <authorList>
            <person name="Melise S."/>
            <person name="Noan J."/>
            <person name="Okalmin O."/>
        </authorList>
    </citation>
    <scope>NUCLEOTIDE SEQUENCE</scope>
    <source>
        <strain evidence="1">FN9</strain>
    </source>
</reference>
<name>A0A4E9E3L6_GIBZA</name>
<proteinExistence type="predicted"/>
<evidence type="ECO:0000313" key="1">
    <source>
        <dbReference type="EMBL" id="VIO60726.1"/>
    </source>
</evidence>
<accession>A0A4E9E3L6</accession>
<sequence>MVALKSFLLFCALNAQALAAAAPEPTCATALGPNSVKVVPTATTTVVEKITIVKKFIRKVKVIVVPRPKTTTVKITEYTTTTEIADAATQTATSVITSEQTEYSTSTSTSVITTDSTTYTTVYVTSTVPAPAGFTPILKDTSYVAKRKVRAIGNRAAAVNPLVTSAMYPQKVACTVKKPSYSTKTTTITAHGPQVTLKAATKTIMSTVYSTITTISYPPDVSTTTTTTVYPTTTSWTSTTSISTVTNTVTIESDIPRSTVYAACSSNNVLTTANNGGRVVAWKNVLPTDNLPSYLGMGFTPETCCNECQKRPFCRITLLDNSNNGACYIYVTGNSATCANGAQPYFGSYLTSPNAPQTPHWIYSNGPCGRLTNGGGA</sequence>
<dbReference type="AlphaFoldDB" id="A0A4E9E3L6"/>
<protein>
    <submittedName>
        <fullName evidence="1">Uncharacterized protein</fullName>
    </submittedName>
</protein>